<accession>A0A438EZG2</accession>
<dbReference type="Proteomes" id="UP000288805">
    <property type="component" value="Unassembled WGS sequence"/>
</dbReference>
<proteinExistence type="predicted"/>
<dbReference type="EMBL" id="QGNW01001158">
    <property type="protein sequence ID" value="RVW53124.1"/>
    <property type="molecule type" value="Genomic_DNA"/>
</dbReference>
<reference evidence="1 2" key="1">
    <citation type="journal article" date="2018" name="PLoS Genet.">
        <title>Population sequencing reveals clonal diversity and ancestral inbreeding in the grapevine cultivar Chardonnay.</title>
        <authorList>
            <person name="Roach M.J."/>
            <person name="Johnson D.L."/>
            <person name="Bohlmann J."/>
            <person name="van Vuuren H.J."/>
            <person name="Jones S.J."/>
            <person name="Pretorius I.S."/>
            <person name="Schmidt S.A."/>
            <person name="Borneman A.R."/>
        </authorList>
    </citation>
    <scope>NUCLEOTIDE SEQUENCE [LARGE SCALE GENOMIC DNA]</scope>
    <source>
        <strain evidence="2">cv. Chardonnay</strain>
        <tissue evidence="1">Leaf</tissue>
    </source>
</reference>
<comment type="caution">
    <text evidence="1">The sequence shown here is derived from an EMBL/GenBank/DDBJ whole genome shotgun (WGS) entry which is preliminary data.</text>
</comment>
<protein>
    <submittedName>
        <fullName evidence="1">Uncharacterized protein</fullName>
    </submittedName>
</protein>
<dbReference type="AlphaFoldDB" id="A0A438EZG2"/>
<gene>
    <name evidence="1" type="ORF">CK203_080659</name>
</gene>
<name>A0A438EZG2_VITVI</name>
<organism evidence="1 2">
    <name type="scientific">Vitis vinifera</name>
    <name type="common">Grape</name>
    <dbReference type="NCBI Taxonomy" id="29760"/>
    <lineage>
        <taxon>Eukaryota</taxon>
        <taxon>Viridiplantae</taxon>
        <taxon>Streptophyta</taxon>
        <taxon>Embryophyta</taxon>
        <taxon>Tracheophyta</taxon>
        <taxon>Spermatophyta</taxon>
        <taxon>Magnoliopsida</taxon>
        <taxon>eudicotyledons</taxon>
        <taxon>Gunneridae</taxon>
        <taxon>Pentapetalae</taxon>
        <taxon>rosids</taxon>
        <taxon>Vitales</taxon>
        <taxon>Vitaceae</taxon>
        <taxon>Viteae</taxon>
        <taxon>Vitis</taxon>
    </lineage>
</organism>
<evidence type="ECO:0000313" key="1">
    <source>
        <dbReference type="EMBL" id="RVW53124.1"/>
    </source>
</evidence>
<evidence type="ECO:0000313" key="2">
    <source>
        <dbReference type="Proteomes" id="UP000288805"/>
    </source>
</evidence>
<sequence>MVLYCPSLPNVNEGVMTTTMGAANAANSGKMEGRKPGEKDSNLVHCCKNRHTRENRWKLHGKPSNLLGKNNGSKGRIQDSLMGKMIGHASEKEGLYFLEAESNKYDSIPLSYLSIIFLVFS</sequence>